<protein>
    <submittedName>
        <fullName evidence="1">Uncharacterized protein</fullName>
    </submittedName>
</protein>
<accession>A0A5C6LVK7</accession>
<reference evidence="1 2" key="1">
    <citation type="submission" date="2019-08" db="EMBL/GenBank/DDBJ databases">
        <title>Whole genome sequencing of chitin degrading bacteria Chitinophaga pinensis YS16.</title>
        <authorList>
            <person name="Singh R.P."/>
            <person name="Manchanda G."/>
            <person name="Maurya I.K."/>
            <person name="Joshi N.K."/>
            <person name="Srivastava A.K."/>
        </authorList>
    </citation>
    <scope>NUCLEOTIDE SEQUENCE [LARGE SCALE GENOMIC DNA]</scope>
    <source>
        <strain evidence="1 2">YS-16</strain>
    </source>
</reference>
<gene>
    <name evidence="1" type="ORF">FEF09_09195</name>
</gene>
<organism evidence="1 2">
    <name type="scientific">Chitinophaga pinensis</name>
    <dbReference type="NCBI Taxonomy" id="79329"/>
    <lineage>
        <taxon>Bacteria</taxon>
        <taxon>Pseudomonadati</taxon>
        <taxon>Bacteroidota</taxon>
        <taxon>Chitinophagia</taxon>
        <taxon>Chitinophagales</taxon>
        <taxon>Chitinophagaceae</taxon>
        <taxon>Chitinophaga</taxon>
    </lineage>
</organism>
<evidence type="ECO:0000313" key="2">
    <source>
        <dbReference type="Proteomes" id="UP000318815"/>
    </source>
</evidence>
<sequence>MSTTEALFSKLLREFKEASQGLKRRFEDWSADKQKEFIETVVLSESESEGQRIDPEMAELCIIEYINVMGRHGFTGNEGDIFNAPLPASRKLTASVDFNAADFSTFMEDARKALDDKPTWKHYFKLALGIYTVQILEKFKYDVTKPEIKEKINRVAIFVIPYAKSADGATYKPPIVYDFGSLQP</sequence>
<dbReference type="EMBL" id="VOHS01000007">
    <property type="protein sequence ID" value="TWW00667.1"/>
    <property type="molecule type" value="Genomic_DNA"/>
</dbReference>
<evidence type="ECO:0000313" key="1">
    <source>
        <dbReference type="EMBL" id="TWW00667.1"/>
    </source>
</evidence>
<dbReference type="AlphaFoldDB" id="A0A5C6LVK7"/>
<dbReference type="RefSeq" id="WP_146304833.1">
    <property type="nucleotide sequence ID" value="NZ_VOHS01000007.1"/>
</dbReference>
<comment type="caution">
    <text evidence="1">The sequence shown here is derived from an EMBL/GenBank/DDBJ whole genome shotgun (WGS) entry which is preliminary data.</text>
</comment>
<dbReference type="OrthoDB" id="9827482at2"/>
<name>A0A5C6LVK7_9BACT</name>
<keyword evidence="2" id="KW-1185">Reference proteome</keyword>
<dbReference type="Proteomes" id="UP000318815">
    <property type="component" value="Unassembled WGS sequence"/>
</dbReference>
<proteinExistence type="predicted"/>